<name>A0A9X2DRM6_9BACI</name>
<comment type="caution">
    <text evidence="1">The sequence shown here is derived from an EMBL/GenBank/DDBJ whole genome shotgun (WGS) entry which is preliminary data.</text>
</comment>
<protein>
    <submittedName>
        <fullName evidence="1">Uncharacterized protein</fullName>
    </submittedName>
</protein>
<dbReference type="RefSeq" id="WP_251222971.1">
    <property type="nucleotide sequence ID" value="NZ_JAMBOL010000006.1"/>
</dbReference>
<gene>
    <name evidence="1" type="ORF">M3202_08770</name>
</gene>
<reference evidence="1" key="1">
    <citation type="submission" date="2022-05" db="EMBL/GenBank/DDBJ databases">
        <title>Comparative Genomics of Spacecraft Associated Microbes.</title>
        <authorList>
            <person name="Tran M.T."/>
            <person name="Wright A."/>
            <person name="Seuylemezian A."/>
            <person name="Eisen J."/>
            <person name="Coil D."/>
        </authorList>
    </citation>
    <scope>NUCLEOTIDE SEQUENCE</scope>
    <source>
        <strain evidence="1">214.1.1</strain>
    </source>
</reference>
<sequence>MAALSGVERSAPVGWRADVVLQIRMPSLVHRFLILAFIPSTRSPAYISLPFANLS</sequence>
<dbReference type="AlphaFoldDB" id="A0A9X2DRM6"/>
<evidence type="ECO:0000313" key="2">
    <source>
        <dbReference type="Proteomes" id="UP001139179"/>
    </source>
</evidence>
<organism evidence="1 2">
    <name type="scientific">Halalkalibacter oceani</name>
    <dbReference type="NCBI Taxonomy" id="1653776"/>
    <lineage>
        <taxon>Bacteria</taxon>
        <taxon>Bacillati</taxon>
        <taxon>Bacillota</taxon>
        <taxon>Bacilli</taxon>
        <taxon>Bacillales</taxon>
        <taxon>Bacillaceae</taxon>
        <taxon>Halalkalibacter</taxon>
    </lineage>
</organism>
<accession>A0A9X2DRM6</accession>
<keyword evidence="2" id="KW-1185">Reference proteome</keyword>
<evidence type="ECO:0000313" key="1">
    <source>
        <dbReference type="EMBL" id="MCM3714177.1"/>
    </source>
</evidence>
<dbReference type="Proteomes" id="UP001139179">
    <property type="component" value="Unassembled WGS sequence"/>
</dbReference>
<proteinExistence type="predicted"/>
<dbReference type="EMBL" id="JAMBOL010000006">
    <property type="protein sequence ID" value="MCM3714177.1"/>
    <property type="molecule type" value="Genomic_DNA"/>
</dbReference>